<keyword evidence="3 6" id="KW-0032">Aminotransferase</keyword>
<dbReference type="OrthoDB" id="9813612at2"/>
<dbReference type="FunFam" id="3.40.640.10:FF:000033">
    <property type="entry name" value="Aspartate aminotransferase"/>
    <property type="match status" value="1"/>
</dbReference>
<evidence type="ECO:0000256" key="5">
    <source>
        <dbReference type="ARBA" id="ARBA00022898"/>
    </source>
</evidence>
<evidence type="ECO:0000256" key="6">
    <source>
        <dbReference type="RuleBase" id="RU000481"/>
    </source>
</evidence>
<evidence type="ECO:0000256" key="1">
    <source>
        <dbReference type="ARBA" id="ARBA00001933"/>
    </source>
</evidence>
<dbReference type="GO" id="GO:0008483">
    <property type="term" value="F:transaminase activity"/>
    <property type="evidence" value="ECO:0007669"/>
    <property type="project" value="UniProtKB-KW"/>
</dbReference>
<dbReference type="InterPro" id="IPR015421">
    <property type="entry name" value="PyrdxlP-dep_Trfase_major"/>
</dbReference>
<dbReference type="RefSeq" id="WP_008477356.1">
    <property type="nucleotide sequence ID" value="NZ_CAGS01000190.1"/>
</dbReference>
<dbReference type="Pfam" id="PF00155">
    <property type="entry name" value="Aminotran_1_2"/>
    <property type="match status" value="1"/>
</dbReference>
<accession>I4EGF1</accession>
<evidence type="ECO:0000256" key="2">
    <source>
        <dbReference type="ARBA" id="ARBA00007441"/>
    </source>
</evidence>
<evidence type="ECO:0000313" key="8">
    <source>
        <dbReference type="EMBL" id="CCF83763.1"/>
    </source>
</evidence>
<dbReference type="GO" id="GO:0006520">
    <property type="term" value="P:amino acid metabolic process"/>
    <property type="evidence" value="ECO:0007669"/>
    <property type="project" value="InterPro"/>
</dbReference>
<dbReference type="Gene3D" id="3.90.1150.10">
    <property type="entry name" value="Aspartate Aminotransferase, domain 1"/>
    <property type="match status" value="1"/>
</dbReference>
<dbReference type="GO" id="GO:0030170">
    <property type="term" value="F:pyridoxal phosphate binding"/>
    <property type="evidence" value="ECO:0007669"/>
    <property type="project" value="InterPro"/>
</dbReference>
<keyword evidence="4 6" id="KW-0808">Transferase</keyword>
<dbReference type="PANTHER" id="PTHR46383">
    <property type="entry name" value="ASPARTATE AMINOTRANSFERASE"/>
    <property type="match status" value="1"/>
</dbReference>
<dbReference type="PROSITE" id="PS00105">
    <property type="entry name" value="AA_TRANSFER_CLASS_1"/>
    <property type="match status" value="1"/>
</dbReference>
<sequence length="389" mass="41509">MTFRFAERVQAIQPSPTLAVSDRARALRQQGFDVVDLGGGDPDFATPKHICDAAAEALARGETHYVAGAGIPPLREAIARKLREDNGIDVDPAAIIVTPGGKSALFSAILALVGPGDDILVFDPAWVSYEPIATVAGAGTVHVPLDPADNYRMTREAIEACLTRQTKLMIVNSPNNPTGRVLTTEELDAITTVAIEHDLLVFSDEIYEKILYDGHRHVSLAALPGMAERTLTFNGLSKAYAMTGWRLGFIAGPLALIKQIMKIHSHSVTCATSFAQYGGVAALTGPQEFIGTMVEAWDRRRHLITSGLSAIPGIHCPLPEGAFYAFADVSGTGMSGQQVAKLLIDEAQVGVTPGDAFGTVSANHIRLSFANSDELIRKALERIAAVFRG</sequence>
<evidence type="ECO:0000256" key="4">
    <source>
        <dbReference type="ARBA" id="ARBA00022679"/>
    </source>
</evidence>
<keyword evidence="9" id="KW-1185">Reference proteome</keyword>
<dbReference type="EC" id="2.6.1.-" evidence="6"/>
<dbReference type="SUPFAM" id="SSF53383">
    <property type="entry name" value="PLP-dependent transferases"/>
    <property type="match status" value="1"/>
</dbReference>
<comment type="caution">
    <text evidence="8">The sequence shown here is derived from an EMBL/GenBank/DDBJ whole genome shotgun (WGS) entry which is preliminary data.</text>
</comment>
<proteinExistence type="inferred from homology"/>
<keyword evidence="5" id="KW-0663">Pyridoxal phosphate</keyword>
<organism evidence="8 9">
    <name type="scientific">Nitrolancea hollandica Lb</name>
    <dbReference type="NCBI Taxonomy" id="1129897"/>
    <lineage>
        <taxon>Bacteria</taxon>
        <taxon>Pseudomonadati</taxon>
        <taxon>Thermomicrobiota</taxon>
        <taxon>Thermomicrobia</taxon>
        <taxon>Sphaerobacterales</taxon>
        <taxon>Sphaerobacterineae</taxon>
        <taxon>Sphaerobacteraceae</taxon>
        <taxon>Nitrolancea</taxon>
    </lineage>
</organism>
<evidence type="ECO:0000313" key="9">
    <source>
        <dbReference type="Proteomes" id="UP000004221"/>
    </source>
</evidence>
<comment type="cofactor">
    <cofactor evidence="1 6">
        <name>pyridoxal 5'-phosphate</name>
        <dbReference type="ChEBI" id="CHEBI:597326"/>
    </cofactor>
</comment>
<dbReference type="AlphaFoldDB" id="I4EGF1"/>
<dbReference type="EMBL" id="CAGS01000190">
    <property type="protein sequence ID" value="CCF83763.1"/>
    <property type="molecule type" value="Genomic_DNA"/>
</dbReference>
<dbReference type="Proteomes" id="UP000004221">
    <property type="component" value="Unassembled WGS sequence"/>
</dbReference>
<dbReference type="InterPro" id="IPR050596">
    <property type="entry name" value="AspAT/PAT-like"/>
</dbReference>
<evidence type="ECO:0000256" key="3">
    <source>
        <dbReference type="ARBA" id="ARBA00022576"/>
    </source>
</evidence>
<feature type="domain" description="Aminotransferase class I/classII large" evidence="7">
    <location>
        <begin position="33"/>
        <end position="383"/>
    </location>
</feature>
<dbReference type="InterPro" id="IPR004838">
    <property type="entry name" value="NHTrfase_class1_PyrdxlP-BS"/>
</dbReference>
<comment type="similarity">
    <text evidence="2 6">Belongs to the class-I pyridoxal-phosphate-dependent aminotransferase family.</text>
</comment>
<dbReference type="Gene3D" id="3.40.640.10">
    <property type="entry name" value="Type I PLP-dependent aspartate aminotransferase-like (Major domain)"/>
    <property type="match status" value="1"/>
</dbReference>
<name>I4EGF1_9BACT</name>
<gene>
    <name evidence="8" type="primary">aspC</name>
    <name evidence="8" type="ORF">NITHO_270009</name>
</gene>
<evidence type="ECO:0000259" key="7">
    <source>
        <dbReference type="Pfam" id="PF00155"/>
    </source>
</evidence>
<dbReference type="InterPro" id="IPR004839">
    <property type="entry name" value="Aminotransferase_I/II_large"/>
</dbReference>
<protein>
    <recommendedName>
        <fullName evidence="6">Aminotransferase</fullName>
        <ecNumber evidence="6">2.6.1.-</ecNumber>
    </recommendedName>
</protein>
<reference evidence="8 9" key="1">
    <citation type="journal article" date="2012" name="ISME J.">
        <title>Nitrification expanded: discovery, physiology and genomics of a nitrite-oxidizing bacterium from the phylum Chloroflexi.</title>
        <authorList>
            <person name="Sorokin D.Y."/>
            <person name="Lucker S."/>
            <person name="Vejmelkova D."/>
            <person name="Kostrikina N.A."/>
            <person name="Kleerebezem R."/>
            <person name="Rijpstra W.I."/>
            <person name="Damste J.S."/>
            <person name="Le Paslier D."/>
            <person name="Muyzer G."/>
            <person name="Wagner M."/>
            <person name="van Loosdrecht M.C."/>
            <person name="Daims H."/>
        </authorList>
    </citation>
    <scope>NUCLEOTIDE SEQUENCE [LARGE SCALE GENOMIC DNA]</scope>
    <source>
        <strain evidence="9">none</strain>
    </source>
</reference>
<dbReference type="PANTHER" id="PTHR46383:SF1">
    <property type="entry name" value="ASPARTATE AMINOTRANSFERASE"/>
    <property type="match status" value="1"/>
</dbReference>
<dbReference type="InterPro" id="IPR015422">
    <property type="entry name" value="PyrdxlP-dep_Trfase_small"/>
</dbReference>
<dbReference type="InterPro" id="IPR015424">
    <property type="entry name" value="PyrdxlP-dep_Trfase"/>
</dbReference>
<dbReference type="CDD" id="cd00609">
    <property type="entry name" value="AAT_like"/>
    <property type="match status" value="1"/>
</dbReference>